<protein>
    <recommendedName>
        <fullName evidence="5">DUF2892 domain-containing protein</fullName>
    </recommendedName>
</protein>
<evidence type="ECO:0000256" key="2">
    <source>
        <dbReference type="SAM" id="Phobius"/>
    </source>
</evidence>
<evidence type="ECO:0000313" key="4">
    <source>
        <dbReference type="Proteomes" id="UP001597508"/>
    </source>
</evidence>
<feature type="region of interest" description="Disordered" evidence="1">
    <location>
        <begin position="77"/>
        <end position="102"/>
    </location>
</feature>
<keyword evidence="2" id="KW-0812">Transmembrane</keyword>
<comment type="caution">
    <text evidence="3">The sequence shown here is derived from an EMBL/GenBank/DDBJ whole genome shotgun (WGS) entry which is preliminary data.</text>
</comment>
<dbReference type="RefSeq" id="WP_379664877.1">
    <property type="nucleotide sequence ID" value="NZ_JBHULH010000001.1"/>
</dbReference>
<evidence type="ECO:0000313" key="3">
    <source>
        <dbReference type="EMBL" id="MFD2566158.1"/>
    </source>
</evidence>
<keyword evidence="4" id="KW-1185">Reference proteome</keyword>
<dbReference type="Proteomes" id="UP001597508">
    <property type="component" value="Unassembled WGS sequence"/>
</dbReference>
<gene>
    <name evidence="3" type="ORF">ACFSRZ_02165</name>
</gene>
<reference evidence="4" key="1">
    <citation type="journal article" date="2019" name="Int. J. Syst. Evol. Microbiol.">
        <title>The Global Catalogue of Microorganisms (GCM) 10K type strain sequencing project: providing services to taxonomists for standard genome sequencing and annotation.</title>
        <authorList>
            <consortium name="The Broad Institute Genomics Platform"/>
            <consortium name="The Broad Institute Genome Sequencing Center for Infectious Disease"/>
            <person name="Wu L."/>
            <person name="Ma J."/>
        </authorList>
    </citation>
    <scope>NUCLEOTIDE SEQUENCE [LARGE SCALE GENOMIC DNA]</scope>
    <source>
        <strain evidence="4">KCTC 52127</strain>
    </source>
</reference>
<proteinExistence type="predicted"/>
<name>A0ABW5LQB2_9FLAO</name>
<keyword evidence="2" id="KW-1133">Transmembrane helix</keyword>
<keyword evidence="2" id="KW-0472">Membrane</keyword>
<evidence type="ECO:0008006" key="5">
    <source>
        <dbReference type="Google" id="ProtNLM"/>
    </source>
</evidence>
<evidence type="ECO:0000256" key="1">
    <source>
        <dbReference type="SAM" id="MobiDB-lite"/>
    </source>
</evidence>
<accession>A0ABW5LQB2</accession>
<organism evidence="3 4">
    <name type="scientific">Pseudotenacibaculum haliotis</name>
    <dbReference type="NCBI Taxonomy" id="1862138"/>
    <lineage>
        <taxon>Bacteria</taxon>
        <taxon>Pseudomonadati</taxon>
        <taxon>Bacteroidota</taxon>
        <taxon>Flavobacteriia</taxon>
        <taxon>Flavobacteriales</taxon>
        <taxon>Flavobacteriaceae</taxon>
        <taxon>Pseudotenacibaculum</taxon>
    </lineage>
</organism>
<sequence length="142" mass="16377">MKNYFKHKLRSKNPAVIVGTILFIIIIVSLLFVLFGYVIMYLWNWLMPAIFGLTTITFWQAIGICLLSKILFGGFAGGDKGSSKEDRCKTKKSGKKSSSDFSKWKHYESFWQEEGEKAYEEYILRQNQPSTDQESPTENDNL</sequence>
<feature type="transmembrane region" description="Helical" evidence="2">
    <location>
        <begin position="49"/>
        <end position="72"/>
    </location>
</feature>
<dbReference type="EMBL" id="JBHULH010000001">
    <property type="protein sequence ID" value="MFD2566158.1"/>
    <property type="molecule type" value="Genomic_DNA"/>
</dbReference>
<feature type="transmembrane region" description="Helical" evidence="2">
    <location>
        <begin position="21"/>
        <end position="43"/>
    </location>
</feature>